<feature type="non-terminal residue" evidence="1">
    <location>
        <position position="1"/>
    </location>
</feature>
<comment type="caution">
    <text evidence="1">The sequence shown here is derived from an EMBL/GenBank/DDBJ whole genome shotgun (WGS) entry which is preliminary data.</text>
</comment>
<protein>
    <submittedName>
        <fullName evidence="1">Uncharacterized protein</fullName>
    </submittedName>
</protein>
<keyword evidence="2" id="KW-1185">Reference proteome</keyword>
<gene>
    <name evidence="1" type="ORF">BpHYR1_023701</name>
</gene>
<dbReference type="AlphaFoldDB" id="A0A3M7SRP3"/>
<proteinExistence type="predicted"/>
<name>A0A3M7SRP3_BRAPC</name>
<accession>A0A3M7SRP3</accession>
<sequence length="87" mass="9828">EQLEEKKQELEEEKESEKELDVKELDMRKRCEKSLSTGLVLNKEAGRRDRRADRESVVVLDADLVSKGGKRKAAVAAEQACNELVGE</sequence>
<organism evidence="1 2">
    <name type="scientific">Brachionus plicatilis</name>
    <name type="common">Marine rotifer</name>
    <name type="synonym">Brachionus muelleri</name>
    <dbReference type="NCBI Taxonomy" id="10195"/>
    <lineage>
        <taxon>Eukaryota</taxon>
        <taxon>Metazoa</taxon>
        <taxon>Spiralia</taxon>
        <taxon>Gnathifera</taxon>
        <taxon>Rotifera</taxon>
        <taxon>Eurotatoria</taxon>
        <taxon>Monogononta</taxon>
        <taxon>Pseudotrocha</taxon>
        <taxon>Ploima</taxon>
        <taxon>Brachionidae</taxon>
        <taxon>Brachionus</taxon>
    </lineage>
</organism>
<dbReference type="Proteomes" id="UP000276133">
    <property type="component" value="Unassembled WGS sequence"/>
</dbReference>
<evidence type="ECO:0000313" key="1">
    <source>
        <dbReference type="EMBL" id="RNA38277.1"/>
    </source>
</evidence>
<reference evidence="1 2" key="1">
    <citation type="journal article" date="2018" name="Sci. Rep.">
        <title>Genomic signatures of local adaptation to the degree of environmental predictability in rotifers.</title>
        <authorList>
            <person name="Franch-Gras L."/>
            <person name="Hahn C."/>
            <person name="Garcia-Roger E.M."/>
            <person name="Carmona M.J."/>
            <person name="Serra M."/>
            <person name="Gomez A."/>
        </authorList>
    </citation>
    <scope>NUCLEOTIDE SEQUENCE [LARGE SCALE GENOMIC DNA]</scope>
    <source>
        <strain evidence="1">HYR1</strain>
    </source>
</reference>
<evidence type="ECO:0000313" key="2">
    <source>
        <dbReference type="Proteomes" id="UP000276133"/>
    </source>
</evidence>
<dbReference type="EMBL" id="REGN01000895">
    <property type="protein sequence ID" value="RNA38277.1"/>
    <property type="molecule type" value="Genomic_DNA"/>
</dbReference>